<dbReference type="RefSeq" id="WP_074300601.1">
    <property type="nucleotide sequence ID" value="NZ_FSRU01000002.1"/>
</dbReference>
<sequence>MREIRTFELDHGEPAAAWRVTQALTLQVMAGEVWLTVQGDLRDYWLSAGETFDLKRGEQAWVSAGPGSARLALAFASGSEGVQIRPAATRAWQSVRSLMPRWLQTI</sequence>
<proteinExistence type="predicted"/>
<evidence type="ECO:0000313" key="1">
    <source>
        <dbReference type="EMBL" id="SIO62877.1"/>
    </source>
</evidence>
<dbReference type="OrthoDB" id="8720906at2"/>
<dbReference type="EMBL" id="FSRU01000002">
    <property type="protein sequence ID" value="SIO62877.1"/>
    <property type="molecule type" value="Genomic_DNA"/>
</dbReference>
<dbReference type="Pfam" id="PF11142">
    <property type="entry name" value="DUF2917"/>
    <property type="match status" value="1"/>
</dbReference>
<dbReference type="AlphaFoldDB" id="A0A1N6L2I5"/>
<keyword evidence="2" id="KW-1185">Reference proteome</keyword>
<evidence type="ECO:0000313" key="2">
    <source>
        <dbReference type="Proteomes" id="UP000185151"/>
    </source>
</evidence>
<name>A0A1N6L2I5_9BURK</name>
<gene>
    <name evidence="1" type="ORF">SAMN05444165_5669</name>
</gene>
<accession>A0A1N6L2I5</accession>
<protein>
    <recommendedName>
        <fullName evidence="3">DUF2917 family protein</fullName>
    </recommendedName>
</protein>
<dbReference type="Proteomes" id="UP000185151">
    <property type="component" value="Unassembled WGS sequence"/>
</dbReference>
<dbReference type="InterPro" id="IPR021317">
    <property type="entry name" value="DUF2917"/>
</dbReference>
<organism evidence="1 2">
    <name type="scientific">Paraburkholderia phenazinium</name>
    <dbReference type="NCBI Taxonomy" id="60549"/>
    <lineage>
        <taxon>Bacteria</taxon>
        <taxon>Pseudomonadati</taxon>
        <taxon>Pseudomonadota</taxon>
        <taxon>Betaproteobacteria</taxon>
        <taxon>Burkholderiales</taxon>
        <taxon>Burkholderiaceae</taxon>
        <taxon>Paraburkholderia</taxon>
    </lineage>
</organism>
<evidence type="ECO:0008006" key="3">
    <source>
        <dbReference type="Google" id="ProtNLM"/>
    </source>
</evidence>
<reference evidence="1 2" key="1">
    <citation type="submission" date="2016-11" db="EMBL/GenBank/DDBJ databases">
        <authorList>
            <person name="Jaros S."/>
            <person name="Januszkiewicz K."/>
            <person name="Wedrychowicz H."/>
        </authorList>
    </citation>
    <scope>NUCLEOTIDE SEQUENCE [LARGE SCALE GENOMIC DNA]</scope>
    <source>
        <strain evidence="1 2">GAS95</strain>
    </source>
</reference>